<dbReference type="InterPro" id="IPR002052">
    <property type="entry name" value="DNA_methylase_N6_adenine_CS"/>
</dbReference>
<dbReference type="PANTHER" id="PTHR30481">
    <property type="entry name" value="DNA ADENINE METHYLASE"/>
    <property type="match status" value="1"/>
</dbReference>
<protein>
    <recommendedName>
        <fullName evidence="2 7">Site-specific DNA-methyltransferase (adenine-specific)</fullName>
        <ecNumber evidence="2 7">2.1.1.72</ecNumber>
    </recommendedName>
</protein>
<organism evidence="8 9">
    <name type="scientific">Helicobacter cetorum (strain ATCC BAA-429 / MIT 00-7128)</name>
    <dbReference type="NCBI Taxonomy" id="182217"/>
    <lineage>
        <taxon>Bacteria</taxon>
        <taxon>Pseudomonadati</taxon>
        <taxon>Campylobacterota</taxon>
        <taxon>Epsilonproteobacteria</taxon>
        <taxon>Campylobacterales</taxon>
        <taxon>Helicobacteraceae</taxon>
        <taxon>Helicobacter</taxon>
    </lineage>
</organism>
<dbReference type="RefSeq" id="WP_014660448.1">
    <property type="nucleotide sequence ID" value="NC_017737.1"/>
</dbReference>
<dbReference type="GO" id="GO:1904047">
    <property type="term" value="F:S-adenosyl-L-methionine binding"/>
    <property type="evidence" value="ECO:0007669"/>
    <property type="project" value="TreeGrafter"/>
</dbReference>
<dbReference type="GO" id="GO:0032259">
    <property type="term" value="P:methylation"/>
    <property type="evidence" value="ECO:0007669"/>
    <property type="project" value="UniProtKB-KW"/>
</dbReference>
<dbReference type="Gene3D" id="1.10.1020.10">
    <property type="entry name" value="Adenine-specific Methyltransferase, Domain 2"/>
    <property type="match status" value="1"/>
</dbReference>
<evidence type="ECO:0000256" key="6">
    <source>
        <dbReference type="ARBA" id="ARBA00047942"/>
    </source>
</evidence>
<dbReference type="PIRSF" id="PIRSF000398">
    <property type="entry name" value="M_m6A_EcoRV"/>
    <property type="match status" value="1"/>
</dbReference>
<dbReference type="InterPro" id="IPR012263">
    <property type="entry name" value="M_m6A_EcoRV"/>
</dbReference>
<dbReference type="InterPro" id="IPR029063">
    <property type="entry name" value="SAM-dependent_MTases_sf"/>
</dbReference>
<dbReference type="STRING" id="182217.HCW_01440"/>
<dbReference type="GO" id="GO:0009007">
    <property type="term" value="F:site-specific DNA-methyltransferase (adenine-specific) activity"/>
    <property type="evidence" value="ECO:0007669"/>
    <property type="project" value="UniProtKB-UniRule"/>
</dbReference>
<accession>I0EKV6</accession>
<evidence type="ECO:0000256" key="5">
    <source>
        <dbReference type="ARBA" id="ARBA00022691"/>
    </source>
</evidence>
<dbReference type="Gene3D" id="3.40.50.150">
    <property type="entry name" value="Vaccinia Virus protein VP39"/>
    <property type="match status" value="1"/>
</dbReference>
<dbReference type="Pfam" id="PF02086">
    <property type="entry name" value="MethyltransfD12"/>
    <property type="match status" value="1"/>
</dbReference>
<evidence type="ECO:0000256" key="7">
    <source>
        <dbReference type="RuleBase" id="RU361257"/>
    </source>
</evidence>
<dbReference type="HOGENOM" id="CLU_077381_0_0_7"/>
<dbReference type="AlphaFoldDB" id="I0EKV6"/>
<keyword evidence="4 7" id="KW-0808">Transferase</keyword>
<name>I0EKV6_HELC0</name>
<dbReference type="GO" id="GO:0006298">
    <property type="term" value="P:mismatch repair"/>
    <property type="evidence" value="ECO:0007669"/>
    <property type="project" value="TreeGrafter"/>
</dbReference>
<evidence type="ECO:0000256" key="3">
    <source>
        <dbReference type="ARBA" id="ARBA00022603"/>
    </source>
</evidence>
<dbReference type="PANTHER" id="PTHR30481:SF3">
    <property type="entry name" value="DNA ADENINE METHYLASE"/>
    <property type="match status" value="1"/>
</dbReference>
<dbReference type="GO" id="GO:0009307">
    <property type="term" value="P:DNA restriction-modification system"/>
    <property type="evidence" value="ECO:0007669"/>
    <property type="project" value="InterPro"/>
</dbReference>
<dbReference type="EC" id="2.1.1.72" evidence="2 7"/>
<evidence type="ECO:0000256" key="1">
    <source>
        <dbReference type="ARBA" id="ARBA00006594"/>
    </source>
</evidence>
<keyword evidence="9" id="KW-1185">Reference proteome</keyword>
<sequence>MQSAIIPSCFNYIGGKTKLLPQILKHFPKNLEVFVDLFCGGCSVGLNVKAKQIIFNDSNTKLIKLLESIKNIPYELFMQEVQSLIDAYNLSKSNIHGYDFYQSNSSIGLAKHNKAPFLKLREDYNTLLKNKQDNLFMFYTLIVYAFNNQIRFNQQGFFNLPVGKRDFNANLQNKFITFSKTLAQKNAVFSRIDFREFKINTLPKNTLIYCDPPYLITNAPYNELNAWTIQEEKDLLNFLDNTDKKGLKFALSNVLASKNQENFLLKEWAKKYHCHYLKKSYANSNYQRKNKQAPSIEVLITNY</sequence>
<reference evidence="9" key="1">
    <citation type="submission" date="2012-04" db="EMBL/GenBank/DDBJ databases">
        <title>Complete genome sequence of Helicobacter cetorum strain MIT 00-7128.</title>
        <authorList>
            <person name="Kersulyte D."/>
            <person name="Berg D.E."/>
        </authorList>
    </citation>
    <scope>NUCLEOTIDE SEQUENCE [LARGE SCALE GENOMIC DNA]</scope>
    <source>
        <strain evidence="9">MIT 00-7128</strain>
    </source>
</reference>
<evidence type="ECO:0000256" key="2">
    <source>
        <dbReference type="ARBA" id="ARBA00011900"/>
    </source>
</evidence>
<keyword evidence="5 7" id="KW-0949">S-adenosyl-L-methionine</keyword>
<dbReference type="REBASE" id="47635">
    <property type="entry name" value="M.Hce7128ORF1440P"/>
</dbReference>
<dbReference type="EMBL" id="CP003479">
    <property type="protein sequence ID" value="AFI03575.1"/>
    <property type="molecule type" value="Genomic_DNA"/>
</dbReference>
<dbReference type="eggNOG" id="COG0338">
    <property type="taxonomic scope" value="Bacteria"/>
</dbReference>
<dbReference type="SUPFAM" id="SSF53335">
    <property type="entry name" value="S-adenosyl-L-methionine-dependent methyltransferases"/>
    <property type="match status" value="1"/>
</dbReference>
<dbReference type="PATRIC" id="fig|182217.3.peg.299"/>
<keyword evidence="3 7" id="KW-0489">Methyltransferase</keyword>
<dbReference type="GO" id="GO:0043565">
    <property type="term" value="F:sequence-specific DNA binding"/>
    <property type="evidence" value="ECO:0007669"/>
    <property type="project" value="TreeGrafter"/>
</dbReference>
<dbReference type="Proteomes" id="UP000005010">
    <property type="component" value="Chromosome"/>
</dbReference>
<dbReference type="NCBIfam" id="TIGR00571">
    <property type="entry name" value="dam"/>
    <property type="match status" value="1"/>
</dbReference>
<dbReference type="InterPro" id="IPR012327">
    <property type="entry name" value="MeTrfase_D12"/>
</dbReference>
<dbReference type="PRINTS" id="PR00505">
    <property type="entry name" value="D12N6MTFRASE"/>
</dbReference>
<proteinExistence type="inferred from homology"/>
<evidence type="ECO:0000313" key="8">
    <source>
        <dbReference type="EMBL" id="AFI03575.1"/>
    </source>
</evidence>
<dbReference type="PROSITE" id="PS00092">
    <property type="entry name" value="N6_MTASE"/>
    <property type="match status" value="1"/>
</dbReference>
<dbReference type="InterPro" id="IPR023095">
    <property type="entry name" value="Ade_MeTrfase_dom_2"/>
</dbReference>
<dbReference type="KEGG" id="hce:HCW_01440"/>
<evidence type="ECO:0000256" key="4">
    <source>
        <dbReference type="ARBA" id="ARBA00022679"/>
    </source>
</evidence>
<gene>
    <name evidence="8" type="ordered locus">HCW_01440</name>
</gene>
<comment type="similarity">
    <text evidence="1 7">Belongs to the N(4)/N(6)-methyltransferase family.</text>
</comment>
<comment type="catalytic activity">
    <reaction evidence="6 7">
        <text>a 2'-deoxyadenosine in DNA + S-adenosyl-L-methionine = an N(6)-methyl-2'-deoxyadenosine in DNA + S-adenosyl-L-homocysteine + H(+)</text>
        <dbReference type="Rhea" id="RHEA:15197"/>
        <dbReference type="Rhea" id="RHEA-COMP:12418"/>
        <dbReference type="Rhea" id="RHEA-COMP:12419"/>
        <dbReference type="ChEBI" id="CHEBI:15378"/>
        <dbReference type="ChEBI" id="CHEBI:57856"/>
        <dbReference type="ChEBI" id="CHEBI:59789"/>
        <dbReference type="ChEBI" id="CHEBI:90615"/>
        <dbReference type="ChEBI" id="CHEBI:90616"/>
        <dbReference type="EC" id="2.1.1.72"/>
    </reaction>
</comment>
<evidence type="ECO:0000313" key="9">
    <source>
        <dbReference type="Proteomes" id="UP000005010"/>
    </source>
</evidence>